<dbReference type="EMBL" id="FQUC01000002">
    <property type="protein sequence ID" value="SHE89182.1"/>
    <property type="molecule type" value="Genomic_DNA"/>
</dbReference>
<organism evidence="1 2">
    <name type="scientific">Dysgonomonas macrotermitis</name>
    <dbReference type="NCBI Taxonomy" id="1346286"/>
    <lineage>
        <taxon>Bacteria</taxon>
        <taxon>Pseudomonadati</taxon>
        <taxon>Bacteroidota</taxon>
        <taxon>Bacteroidia</taxon>
        <taxon>Bacteroidales</taxon>
        <taxon>Dysgonomonadaceae</taxon>
        <taxon>Dysgonomonas</taxon>
    </lineage>
</organism>
<proteinExistence type="predicted"/>
<evidence type="ECO:0000313" key="1">
    <source>
        <dbReference type="EMBL" id="SHE89182.1"/>
    </source>
</evidence>
<dbReference type="OrthoDB" id="1029582at2"/>
<dbReference type="RefSeq" id="WP_062175899.1">
    <property type="nucleotide sequence ID" value="NZ_BBXL01000002.1"/>
</dbReference>
<dbReference type="AlphaFoldDB" id="A0A1M4X7S7"/>
<evidence type="ECO:0000313" key="2">
    <source>
        <dbReference type="Proteomes" id="UP000184480"/>
    </source>
</evidence>
<dbReference type="Proteomes" id="UP000184480">
    <property type="component" value="Unassembled WGS sequence"/>
</dbReference>
<accession>A0A1M4X7S7</accession>
<gene>
    <name evidence="1" type="ORF">SAMN05444362_102420</name>
</gene>
<name>A0A1M4X7S7_9BACT</name>
<keyword evidence="2" id="KW-1185">Reference proteome</keyword>
<sequence length="184" mass="21225">MKKYIILLFVLCISPVGNLLAKNIIADSLVFVYSLHGQTRRYETTFEEKGDTLYMNWGIERNLKWQSGSYGMGKKSVAEAIRLSFLQPEDGKHVQLPSEETVAILSQAAYKQLKEHNSFVYNQTKYSVLDTNEKTMGHNLIHVIDNVEGCEIWILDNPRIPIVWRMRNNPLGINWEVQQISSHK</sequence>
<protein>
    <submittedName>
        <fullName evidence="1">Uncharacterized protein</fullName>
    </submittedName>
</protein>
<dbReference type="STRING" id="1346286.SAMN05444362_102420"/>
<reference evidence="2" key="1">
    <citation type="submission" date="2016-11" db="EMBL/GenBank/DDBJ databases">
        <authorList>
            <person name="Varghese N."/>
            <person name="Submissions S."/>
        </authorList>
    </citation>
    <scope>NUCLEOTIDE SEQUENCE [LARGE SCALE GENOMIC DNA]</scope>
    <source>
        <strain evidence="2">DSM 27370</strain>
    </source>
</reference>